<dbReference type="Gene3D" id="1.25.40.10">
    <property type="entry name" value="Tetratricopeptide repeat domain"/>
    <property type="match status" value="1"/>
</dbReference>
<dbReference type="InterPro" id="IPR011990">
    <property type="entry name" value="TPR-like_helical_dom_sf"/>
</dbReference>
<keyword evidence="2" id="KW-0802">TPR repeat</keyword>
<reference evidence="3" key="2">
    <citation type="submission" date="2014-07" db="EMBL/GenBank/DDBJ databases">
        <authorList>
            <person name="Hull J."/>
        </authorList>
    </citation>
    <scope>NUCLEOTIDE SEQUENCE</scope>
</reference>
<proteinExistence type="predicted"/>
<dbReference type="Pfam" id="PF13181">
    <property type="entry name" value="TPR_8"/>
    <property type="match status" value="1"/>
</dbReference>
<accession>A0A0A9YJ65</accession>
<protein>
    <submittedName>
        <fullName evidence="3">Kinesin light chain</fullName>
    </submittedName>
</protein>
<reference evidence="3" key="1">
    <citation type="journal article" date="2014" name="PLoS ONE">
        <title>Transcriptome-Based Identification of ABC Transporters in the Western Tarnished Plant Bug Lygus hesperus.</title>
        <authorList>
            <person name="Hull J.J."/>
            <person name="Chaney K."/>
            <person name="Geib S.M."/>
            <person name="Fabrick J.A."/>
            <person name="Brent C.S."/>
            <person name="Walsh D."/>
            <person name="Lavine L.C."/>
        </authorList>
    </citation>
    <scope>NUCLEOTIDE SEQUENCE</scope>
</reference>
<sequence>IELYERALTIEENLLREGLIGIAHILNNLGCCFMHLDDIGEAKMCLEEALAIKEVQFKEDDIEVTRTIYNLGTVYYNLGYDKIPNTLLEKSLEMCHKYYKNGCSKGPRTLNKLAHLSDFLKTKKKSRDNNDESDYEVA</sequence>
<dbReference type="AlphaFoldDB" id="A0A0A9YJ65"/>
<dbReference type="PANTHER" id="PTHR45641:SF19">
    <property type="entry name" value="NEPHROCYSTIN-3"/>
    <property type="match status" value="1"/>
</dbReference>
<dbReference type="EMBL" id="GBHO01011938">
    <property type="protein sequence ID" value="JAG31666.1"/>
    <property type="molecule type" value="Transcribed_RNA"/>
</dbReference>
<name>A0A0A9YJ65_LYGHE</name>
<dbReference type="InterPro" id="IPR019734">
    <property type="entry name" value="TPR_rpt"/>
</dbReference>
<gene>
    <name evidence="3" type="primary">KLC</name>
    <name evidence="3" type="ORF">CM83_104744</name>
</gene>
<keyword evidence="1" id="KW-0677">Repeat</keyword>
<organism evidence="3">
    <name type="scientific">Lygus hesperus</name>
    <name type="common">Western plant bug</name>
    <dbReference type="NCBI Taxonomy" id="30085"/>
    <lineage>
        <taxon>Eukaryota</taxon>
        <taxon>Metazoa</taxon>
        <taxon>Ecdysozoa</taxon>
        <taxon>Arthropoda</taxon>
        <taxon>Hexapoda</taxon>
        <taxon>Insecta</taxon>
        <taxon>Pterygota</taxon>
        <taxon>Neoptera</taxon>
        <taxon>Paraneoptera</taxon>
        <taxon>Hemiptera</taxon>
        <taxon>Heteroptera</taxon>
        <taxon>Panheteroptera</taxon>
        <taxon>Cimicomorpha</taxon>
        <taxon>Miridae</taxon>
        <taxon>Mirini</taxon>
        <taxon>Lygus</taxon>
    </lineage>
</organism>
<dbReference type="SUPFAM" id="SSF48452">
    <property type="entry name" value="TPR-like"/>
    <property type="match status" value="1"/>
</dbReference>
<evidence type="ECO:0000313" key="3">
    <source>
        <dbReference type="EMBL" id="JAG31666.1"/>
    </source>
</evidence>
<evidence type="ECO:0000256" key="1">
    <source>
        <dbReference type="ARBA" id="ARBA00022737"/>
    </source>
</evidence>
<evidence type="ECO:0000256" key="2">
    <source>
        <dbReference type="ARBA" id="ARBA00022803"/>
    </source>
</evidence>
<feature type="non-terminal residue" evidence="3">
    <location>
        <position position="1"/>
    </location>
</feature>
<dbReference type="PANTHER" id="PTHR45641">
    <property type="entry name" value="TETRATRICOPEPTIDE REPEAT PROTEIN (AFU_ORTHOLOGUE AFUA_6G03870)"/>
    <property type="match status" value="1"/>
</dbReference>
<feature type="non-terminal residue" evidence="3">
    <location>
        <position position="138"/>
    </location>
</feature>